<feature type="region of interest" description="Disordered" evidence="1">
    <location>
        <begin position="28"/>
        <end position="78"/>
    </location>
</feature>
<dbReference type="Proteomes" id="UP000595140">
    <property type="component" value="Unassembled WGS sequence"/>
</dbReference>
<organism evidence="2 3">
    <name type="scientific">Cuscuta campestris</name>
    <dbReference type="NCBI Taxonomy" id="132261"/>
    <lineage>
        <taxon>Eukaryota</taxon>
        <taxon>Viridiplantae</taxon>
        <taxon>Streptophyta</taxon>
        <taxon>Embryophyta</taxon>
        <taxon>Tracheophyta</taxon>
        <taxon>Spermatophyta</taxon>
        <taxon>Magnoliopsida</taxon>
        <taxon>eudicotyledons</taxon>
        <taxon>Gunneridae</taxon>
        <taxon>Pentapetalae</taxon>
        <taxon>asterids</taxon>
        <taxon>lamiids</taxon>
        <taxon>Solanales</taxon>
        <taxon>Convolvulaceae</taxon>
        <taxon>Cuscuteae</taxon>
        <taxon>Cuscuta</taxon>
        <taxon>Cuscuta subgen. Grammica</taxon>
        <taxon>Cuscuta sect. Cleistogrammica</taxon>
    </lineage>
</organism>
<reference evidence="2 3" key="1">
    <citation type="submission" date="2018-04" db="EMBL/GenBank/DDBJ databases">
        <authorList>
            <person name="Vogel A."/>
        </authorList>
    </citation>
    <scope>NUCLEOTIDE SEQUENCE [LARGE SCALE GENOMIC DNA]</scope>
</reference>
<name>A0A484MHI8_9ASTE</name>
<sequence>MDYDELHNEACGRREIIFGNVEGQSCKAGRWRQPSTERGKMESEERRGGGVRGDKNHQFCKRSTGGAPKTHWHRSGTVGQCQQNPIHIFKFSFRILLK</sequence>
<dbReference type="EMBL" id="OOIL02003592">
    <property type="protein sequence ID" value="VFQ88491.1"/>
    <property type="molecule type" value="Genomic_DNA"/>
</dbReference>
<proteinExistence type="predicted"/>
<dbReference type="AlphaFoldDB" id="A0A484MHI8"/>
<keyword evidence="3" id="KW-1185">Reference proteome</keyword>
<gene>
    <name evidence="2" type="ORF">CCAM_LOCUS30267</name>
</gene>
<evidence type="ECO:0000313" key="3">
    <source>
        <dbReference type="Proteomes" id="UP000595140"/>
    </source>
</evidence>
<feature type="compositionally biased region" description="Basic and acidic residues" evidence="1">
    <location>
        <begin position="35"/>
        <end position="57"/>
    </location>
</feature>
<evidence type="ECO:0000256" key="1">
    <source>
        <dbReference type="SAM" id="MobiDB-lite"/>
    </source>
</evidence>
<protein>
    <submittedName>
        <fullName evidence="2">Uncharacterized protein</fullName>
    </submittedName>
</protein>
<accession>A0A484MHI8</accession>
<evidence type="ECO:0000313" key="2">
    <source>
        <dbReference type="EMBL" id="VFQ88491.1"/>
    </source>
</evidence>